<feature type="transmembrane region" description="Helical" evidence="10">
    <location>
        <begin position="6"/>
        <end position="28"/>
    </location>
</feature>
<evidence type="ECO:0000256" key="7">
    <source>
        <dbReference type="ARBA" id="ARBA00023136"/>
    </source>
</evidence>
<dbReference type="PROSITE" id="PS01219">
    <property type="entry name" value="AMMONIUM_TRANSP"/>
    <property type="match status" value="1"/>
</dbReference>
<dbReference type="FunFam" id="1.10.3430.10:FF:000007">
    <property type="entry name" value="Ammonium transporter"/>
    <property type="match status" value="1"/>
</dbReference>
<dbReference type="GO" id="GO:0008519">
    <property type="term" value="F:ammonium channel activity"/>
    <property type="evidence" value="ECO:0007669"/>
    <property type="project" value="InterPro"/>
</dbReference>
<name>G7QBA2_9BACT</name>
<dbReference type="GO" id="GO:0005886">
    <property type="term" value="C:plasma membrane"/>
    <property type="evidence" value="ECO:0007669"/>
    <property type="project" value="UniProtKB-SubCell"/>
</dbReference>
<dbReference type="InterPro" id="IPR018047">
    <property type="entry name" value="Ammonium_transpt_CS"/>
</dbReference>
<evidence type="ECO:0000256" key="8">
    <source>
        <dbReference type="ARBA" id="ARBA00023177"/>
    </source>
</evidence>
<dbReference type="OrthoDB" id="9814202at2"/>
<keyword evidence="3 10" id="KW-0813">Transport</keyword>
<evidence type="ECO:0000256" key="5">
    <source>
        <dbReference type="ARBA" id="ARBA00022692"/>
    </source>
</evidence>
<dbReference type="SUPFAM" id="SSF111352">
    <property type="entry name" value="Ammonium transporter"/>
    <property type="match status" value="1"/>
</dbReference>
<evidence type="ECO:0000256" key="3">
    <source>
        <dbReference type="ARBA" id="ARBA00022448"/>
    </source>
</evidence>
<feature type="transmembrane region" description="Helical" evidence="10">
    <location>
        <begin position="282"/>
        <end position="299"/>
    </location>
</feature>
<evidence type="ECO:0000256" key="6">
    <source>
        <dbReference type="ARBA" id="ARBA00022989"/>
    </source>
</evidence>
<organism evidence="12 13">
    <name type="scientific">Solidesulfovibrio carbinoliphilus subsp. oakridgensis</name>
    <dbReference type="NCBI Taxonomy" id="694327"/>
    <lineage>
        <taxon>Bacteria</taxon>
        <taxon>Pseudomonadati</taxon>
        <taxon>Thermodesulfobacteriota</taxon>
        <taxon>Desulfovibrionia</taxon>
        <taxon>Desulfovibrionales</taxon>
        <taxon>Desulfovibrionaceae</taxon>
        <taxon>Solidesulfovibrio</taxon>
    </lineage>
</organism>
<feature type="transmembrane region" description="Helical" evidence="10">
    <location>
        <begin position="159"/>
        <end position="180"/>
    </location>
</feature>
<dbReference type="EMBL" id="CM001368">
    <property type="protein sequence ID" value="EHJ49325.1"/>
    <property type="molecule type" value="Genomic_DNA"/>
</dbReference>
<evidence type="ECO:0000313" key="13">
    <source>
        <dbReference type="Proteomes" id="UP000004662"/>
    </source>
</evidence>
<keyword evidence="7 10" id="KW-0472">Membrane</keyword>
<keyword evidence="5 10" id="KW-0812">Transmembrane</keyword>
<proteinExistence type="inferred from homology"/>
<keyword evidence="8 10" id="KW-0924">Ammonia transport</keyword>
<evidence type="ECO:0000256" key="9">
    <source>
        <dbReference type="ARBA" id="ARBA00050025"/>
    </source>
</evidence>
<dbReference type="HOGENOM" id="CLU_000445_33_0_7"/>
<dbReference type="Proteomes" id="UP000004662">
    <property type="component" value="Chromosome"/>
</dbReference>
<dbReference type="InterPro" id="IPR024041">
    <property type="entry name" value="NH4_transpt_AmtB-like_dom"/>
</dbReference>
<dbReference type="InterPro" id="IPR001905">
    <property type="entry name" value="Ammonium_transpt"/>
</dbReference>
<comment type="similarity">
    <text evidence="2 10">Belongs to the ammonia transporter channel (TC 1.A.11.2) family.</text>
</comment>
<dbReference type="eggNOG" id="COG0004">
    <property type="taxonomic scope" value="Bacteria"/>
</dbReference>
<accession>G7QBA2</accession>
<dbReference type="PANTHER" id="PTHR43029:SF10">
    <property type="entry name" value="AMMONIUM TRANSPORTER MEP2"/>
    <property type="match status" value="1"/>
</dbReference>
<reference evidence="13" key="1">
    <citation type="journal article" date="2015" name="Genome Announc.">
        <title>High-Quality Draft Genome Sequence of Desulfovibrio carbinoliphilus FW-101-2B, an Organic Acid-Oxidizing Sulfate-Reducing Bacterium Isolated from Uranium(VI)-Contaminated Groundwater.</title>
        <authorList>
            <person name="Ramsay B.D."/>
            <person name="Hwang C."/>
            <person name="Woo H.L."/>
            <person name="Carroll S.L."/>
            <person name="Lucas S."/>
            <person name="Han J."/>
            <person name="Lapidus A.L."/>
            <person name="Cheng J.F."/>
            <person name="Goodwin L.A."/>
            <person name="Pitluck S."/>
            <person name="Peters L."/>
            <person name="Chertkov O."/>
            <person name="Held B."/>
            <person name="Detter J.C."/>
            <person name="Han C.S."/>
            <person name="Tapia R."/>
            <person name="Land M.L."/>
            <person name="Hauser L.J."/>
            <person name="Kyrpides N.C."/>
            <person name="Ivanova N.N."/>
            <person name="Mikhailova N."/>
            <person name="Pagani I."/>
            <person name="Woyke T."/>
            <person name="Arkin A.P."/>
            <person name="Dehal P."/>
            <person name="Chivian D."/>
            <person name="Criddle C.S."/>
            <person name="Wu W."/>
            <person name="Chakraborty R."/>
            <person name="Hazen T.C."/>
            <person name="Fields M.W."/>
        </authorList>
    </citation>
    <scope>NUCLEOTIDE SEQUENCE [LARGE SCALE GENOMIC DNA]</scope>
    <source>
        <strain evidence="13">FW-101-2B</strain>
    </source>
</reference>
<sequence>MNAADTAFVLISAALVMLMTPGLALFYGGMVRGKNILGTLMHSNILLGTVTVLWAIVGYSLAFGGDIGGLIGNLDFVFLKGVGTAAKEGIDNIPHLAFMIFQCMFAVITPALITGAFAERIKFSGFLLFTSLWLVLVYCPMAHWVWGGGWMAKMGALDFAGGAVVHMSSGASALAAVLYLGRRHGYGKQSFIPHNLPLTILGAGLLWFGWFGFNAGSALAANGLAASAFVTTHLAAAAAAVSWIVVEWMHRGKPTTLGMASGAVAGLVAITPAAGYVEPMPAILIGLVAGGLCYGGVLVKSVFKYDDALDVVGIHGLGGTFGALATGLFATKAVNELGADGLFYGNPGQLWIQFVSVAATWAFCFVMTLILFKVVDLMVGIRVSQEDEIKGLDVSQHSEVGYQL</sequence>
<evidence type="ECO:0000313" key="12">
    <source>
        <dbReference type="EMBL" id="EHJ49325.1"/>
    </source>
</evidence>
<feature type="transmembrane region" description="Helical" evidence="10">
    <location>
        <begin position="40"/>
        <end position="62"/>
    </location>
</feature>
<keyword evidence="6 10" id="KW-1133">Transmembrane helix</keyword>
<dbReference type="AlphaFoldDB" id="G7QBA2"/>
<evidence type="ECO:0000256" key="2">
    <source>
        <dbReference type="ARBA" id="ARBA00005887"/>
    </source>
</evidence>
<feature type="domain" description="Ammonium transporter AmtB-like" evidence="11">
    <location>
        <begin position="7"/>
        <end position="402"/>
    </location>
</feature>
<evidence type="ECO:0000256" key="4">
    <source>
        <dbReference type="ARBA" id="ARBA00022475"/>
    </source>
</evidence>
<evidence type="ECO:0000256" key="1">
    <source>
        <dbReference type="ARBA" id="ARBA00004651"/>
    </source>
</evidence>
<evidence type="ECO:0000256" key="10">
    <source>
        <dbReference type="RuleBase" id="RU362002"/>
    </source>
</evidence>
<dbReference type="NCBIfam" id="TIGR00836">
    <property type="entry name" value="amt"/>
    <property type="match status" value="1"/>
</dbReference>
<keyword evidence="13" id="KW-1185">Reference proteome</keyword>
<dbReference type="STRING" id="694327.DFW101_3326"/>
<keyword evidence="4" id="KW-1003">Cell membrane</keyword>
<feature type="transmembrane region" description="Helical" evidence="10">
    <location>
        <begin position="219"/>
        <end position="245"/>
    </location>
</feature>
<protein>
    <recommendedName>
        <fullName evidence="9 10">Ammonium transporter</fullName>
    </recommendedName>
</protein>
<feature type="transmembrane region" description="Helical" evidence="10">
    <location>
        <begin position="350"/>
        <end position="372"/>
    </location>
</feature>
<feature type="transmembrane region" description="Helical" evidence="10">
    <location>
        <begin position="257"/>
        <end position="276"/>
    </location>
</feature>
<feature type="transmembrane region" description="Helical" evidence="10">
    <location>
        <begin position="192"/>
        <end position="213"/>
    </location>
</feature>
<comment type="subcellular location">
    <subcellularLocation>
        <location evidence="1 10">Cell membrane</location>
        <topology evidence="1 10">Multi-pass membrane protein</topology>
    </subcellularLocation>
</comment>
<dbReference type="PANTHER" id="PTHR43029">
    <property type="entry name" value="AMMONIUM TRANSPORTER MEP2"/>
    <property type="match status" value="1"/>
</dbReference>
<dbReference type="Gene3D" id="1.10.3430.10">
    <property type="entry name" value="Ammonium transporter AmtB like domains"/>
    <property type="match status" value="1"/>
</dbReference>
<feature type="transmembrane region" description="Helical" evidence="10">
    <location>
        <begin position="125"/>
        <end position="147"/>
    </location>
</feature>
<feature type="transmembrane region" description="Helical" evidence="10">
    <location>
        <begin position="311"/>
        <end position="330"/>
    </location>
</feature>
<dbReference type="RefSeq" id="WP_009182657.1">
    <property type="nucleotide sequence ID" value="NZ_CM001368.1"/>
</dbReference>
<dbReference type="Pfam" id="PF00909">
    <property type="entry name" value="Ammonium_transp"/>
    <property type="match status" value="1"/>
</dbReference>
<evidence type="ECO:0000259" key="11">
    <source>
        <dbReference type="Pfam" id="PF00909"/>
    </source>
</evidence>
<gene>
    <name evidence="12" type="ORF">DFW101_3326</name>
</gene>
<feature type="transmembrane region" description="Helical" evidence="10">
    <location>
        <begin position="96"/>
        <end position="118"/>
    </location>
</feature>
<dbReference type="InterPro" id="IPR029020">
    <property type="entry name" value="Ammonium/urea_transptr"/>
</dbReference>